<dbReference type="EMBL" id="SNRW01005901">
    <property type="protein sequence ID" value="KAA6384137.1"/>
    <property type="molecule type" value="Genomic_DNA"/>
</dbReference>
<dbReference type="Proteomes" id="UP000324800">
    <property type="component" value="Unassembled WGS sequence"/>
</dbReference>
<dbReference type="OrthoDB" id="2348824at2759"/>
<evidence type="ECO:0000313" key="1">
    <source>
        <dbReference type="EMBL" id="KAA6384137.1"/>
    </source>
</evidence>
<protein>
    <submittedName>
        <fullName evidence="1">Uncharacterized protein</fullName>
    </submittedName>
</protein>
<dbReference type="AlphaFoldDB" id="A0A5J4VNA8"/>
<proteinExistence type="predicted"/>
<gene>
    <name evidence="1" type="ORF">EZS28_020337</name>
</gene>
<organism evidence="1 2">
    <name type="scientific">Streblomastix strix</name>
    <dbReference type="NCBI Taxonomy" id="222440"/>
    <lineage>
        <taxon>Eukaryota</taxon>
        <taxon>Metamonada</taxon>
        <taxon>Preaxostyla</taxon>
        <taxon>Oxymonadida</taxon>
        <taxon>Streblomastigidae</taxon>
        <taxon>Streblomastix</taxon>
    </lineage>
</organism>
<accession>A0A5J4VNA8</accession>
<name>A0A5J4VNA8_9EUKA</name>
<evidence type="ECO:0000313" key="2">
    <source>
        <dbReference type="Proteomes" id="UP000324800"/>
    </source>
</evidence>
<comment type="caution">
    <text evidence="1">The sequence shown here is derived from an EMBL/GenBank/DDBJ whole genome shotgun (WGS) entry which is preliminary data.</text>
</comment>
<reference evidence="1 2" key="1">
    <citation type="submission" date="2019-03" db="EMBL/GenBank/DDBJ databases">
        <title>Single cell metagenomics reveals metabolic interactions within the superorganism composed of flagellate Streblomastix strix and complex community of Bacteroidetes bacteria on its surface.</title>
        <authorList>
            <person name="Treitli S.C."/>
            <person name="Kolisko M."/>
            <person name="Husnik F."/>
            <person name="Keeling P."/>
            <person name="Hampl V."/>
        </authorList>
    </citation>
    <scope>NUCLEOTIDE SEQUENCE [LARGE SCALE GENOMIC DNA]</scope>
    <source>
        <strain evidence="1">ST1C</strain>
    </source>
</reference>
<sequence>MQIQIHAVHFHGEENVIQDSFSRLMSSRDYSLKDEVHQKIHECTSKQLGENRGLFLATLQKIESEIVETLLIVPYWPAQPWWPVLVRVMSKYMILGKKRGRSETRRTKMEALKASTSKKNDGLIDRGNRKEELFKWALNRKDFSNLTIKKVICRWDSIYQRHRQRLRQFEVFWKTMGKLKEYLSDEKDLRAVVSNIVSHNDSKDVCDENQTACLTAIETLFQQQEVHQEKIDGFALRQRMKKPQVVQCKPTKDETILHIYELYRYAFTNYGLLYAEDGGDSSSNGYMNDGWILQDCQFDVENA</sequence>